<reference evidence="1" key="2">
    <citation type="journal article" date="2015" name="Data Brief">
        <title>Shoot transcriptome of the giant reed, Arundo donax.</title>
        <authorList>
            <person name="Barrero R.A."/>
            <person name="Guerrero F.D."/>
            <person name="Moolhuijzen P."/>
            <person name="Goolsby J.A."/>
            <person name="Tidwell J."/>
            <person name="Bellgard S.E."/>
            <person name="Bellgard M.I."/>
        </authorList>
    </citation>
    <scope>NUCLEOTIDE SEQUENCE</scope>
    <source>
        <tissue evidence="1">Shoot tissue taken approximately 20 cm above the soil surface</tissue>
    </source>
</reference>
<dbReference type="EMBL" id="GBRH01188346">
    <property type="protein sequence ID" value="JAE09550.1"/>
    <property type="molecule type" value="Transcribed_RNA"/>
</dbReference>
<sequence>MYSQCLKLEIHD</sequence>
<accession>A0A0A9F936</accession>
<name>A0A0A9F936_ARUDO</name>
<organism evidence="1">
    <name type="scientific">Arundo donax</name>
    <name type="common">Giant reed</name>
    <name type="synonym">Donax arundinaceus</name>
    <dbReference type="NCBI Taxonomy" id="35708"/>
    <lineage>
        <taxon>Eukaryota</taxon>
        <taxon>Viridiplantae</taxon>
        <taxon>Streptophyta</taxon>
        <taxon>Embryophyta</taxon>
        <taxon>Tracheophyta</taxon>
        <taxon>Spermatophyta</taxon>
        <taxon>Magnoliopsida</taxon>
        <taxon>Liliopsida</taxon>
        <taxon>Poales</taxon>
        <taxon>Poaceae</taxon>
        <taxon>PACMAD clade</taxon>
        <taxon>Arundinoideae</taxon>
        <taxon>Arundineae</taxon>
        <taxon>Arundo</taxon>
    </lineage>
</organism>
<proteinExistence type="predicted"/>
<protein>
    <submittedName>
        <fullName evidence="1">Uncharacterized protein</fullName>
    </submittedName>
</protein>
<evidence type="ECO:0000313" key="1">
    <source>
        <dbReference type="EMBL" id="JAE09550.1"/>
    </source>
</evidence>
<reference evidence="1" key="1">
    <citation type="submission" date="2014-09" db="EMBL/GenBank/DDBJ databases">
        <authorList>
            <person name="Magalhaes I.L.F."/>
            <person name="Oliveira U."/>
            <person name="Santos F.R."/>
            <person name="Vidigal T.H.D.A."/>
            <person name="Brescovit A.D."/>
            <person name="Santos A.J."/>
        </authorList>
    </citation>
    <scope>NUCLEOTIDE SEQUENCE</scope>
    <source>
        <tissue evidence="1">Shoot tissue taken approximately 20 cm above the soil surface</tissue>
    </source>
</reference>